<reference evidence="2 3" key="1">
    <citation type="journal article" date="2016" name="Nat. Commun.">
        <title>Thousands of microbial genomes shed light on interconnected biogeochemical processes in an aquifer system.</title>
        <authorList>
            <person name="Anantharaman K."/>
            <person name="Brown C.T."/>
            <person name="Hug L.A."/>
            <person name="Sharon I."/>
            <person name="Castelle C.J."/>
            <person name="Probst A.J."/>
            <person name="Thomas B.C."/>
            <person name="Singh A."/>
            <person name="Wilkins M.J."/>
            <person name="Karaoz U."/>
            <person name="Brodie E.L."/>
            <person name="Williams K.H."/>
            <person name="Hubbard S.S."/>
            <person name="Banfield J.F."/>
        </authorList>
    </citation>
    <scope>NUCLEOTIDE SEQUENCE [LARGE SCALE GENOMIC DNA]</scope>
</reference>
<comment type="caution">
    <text evidence="2">The sequence shown here is derived from an EMBL/GenBank/DDBJ whole genome shotgun (WGS) entry which is preliminary data.</text>
</comment>
<feature type="transmembrane region" description="Helical" evidence="1">
    <location>
        <begin position="62"/>
        <end position="81"/>
    </location>
</feature>
<feature type="transmembrane region" description="Helical" evidence="1">
    <location>
        <begin position="88"/>
        <end position="108"/>
    </location>
</feature>
<evidence type="ECO:0000313" key="3">
    <source>
        <dbReference type="Proteomes" id="UP000176951"/>
    </source>
</evidence>
<gene>
    <name evidence="2" type="ORF">A3A97_03730</name>
</gene>
<proteinExistence type="predicted"/>
<dbReference type="AlphaFoldDB" id="A0A1G2PW96"/>
<evidence type="ECO:0000313" key="2">
    <source>
        <dbReference type="EMBL" id="OHA52604.1"/>
    </source>
</evidence>
<evidence type="ECO:0000256" key="1">
    <source>
        <dbReference type="SAM" id="Phobius"/>
    </source>
</evidence>
<organism evidence="2 3">
    <name type="scientific">Candidatus Terrybacteria bacterium RIFCSPLOWO2_01_FULL_40_23</name>
    <dbReference type="NCBI Taxonomy" id="1802366"/>
    <lineage>
        <taxon>Bacteria</taxon>
        <taxon>Candidatus Terryibacteriota</taxon>
    </lineage>
</organism>
<accession>A0A1G2PW96</accession>
<sequence length="157" mass="17412">MILSVHFLFGAAVGGALNNPTLGLPIALASHYMLDSLPHREYSIDNVENISVVGWHKAVIDLFKVAFDFFAGLVVLILLLPNSASLPWLILFGFLACVPDGLSFLHFLTKKNNLLTKHLNFHKRIHIHQVKEETSWGLGIIFQVLTVISSVVFLAIL</sequence>
<keyword evidence="1" id="KW-0812">Transmembrane</keyword>
<protein>
    <submittedName>
        <fullName evidence="2">Uncharacterized protein</fullName>
    </submittedName>
</protein>
<dbReference type="Proteomes" id="UP000176951">
    <property type="component" value="Unassembled WGS sequence"/>
</dbReference>
<keyword evidence="1" id="KW-1133">Transmembrane helix</keyword>
<keyword evidence="1" id="KW-0472">Membrane</keyword>
<feature type="transmembrane region" description="Helical" evidence="1">
    <location>
        <begin position="136"/>
        <end position="156"/>
    </location>
</feature>
<dbReference type="EMBL" id="MHSW01000006">
    <property type="protein sequence ID" value="OHA52604.1"/>
    <property type="molecule type" value="Genomic_DNA"/>
</dbReference>
<name>A0A1G2PW96_9BACT</name>